<evidence type="ECO:0000259" key="3">
    <source>
        <dbReference type="PROSITE" id="PS51186"/>
    </source>
</evidence>
<evidence type="ECO:0000313" key="4">
    <source>
        <dbReference type="EMBL" id="QRO80359.1"/>
    </source>
</evidence>
<dbReference type="SUPFAM" id="SSF55729">
    <property type="entry name" value="Acyl-CoA N-acyltransferases (Nat)"/>
    <property type="match status" value="1"/>
</dbReference>
<keyword evidence="5" id="KW-1185">Reference proteome</keyword>
<dbReference type="RefSeq" id="WP_035973819.1">
    <property type="nucleotide sequence ID" value="NZ_CABVPR010000025.1"/>
</dbReference>
<dbReference type="PROSITE" id="PS51186">
    <property type="entry name" value="GNAT"/>
    <property type="match status" value="1"/>
</dbReference>
<organism evidence="4 5">
    <name type="scientific">Burkholderia dolosa</name>
    <dbReference type="NCBI Taxonomy" id="152500"/>
    <lineage>
        <taxon>Bacteria</taxon>
        <taxon>Pseudomonadati</taxon>
        <taxon>Pseudomonadota</taxon>
        <taxon>Betaproteobacteria</taxon>
        <taxon>Burkholderiales</taxon>
        <taxon>Burkholderiaceae</taxon>
        <taxon>Burkholderia</taxon>
        <taxon>Burkholderia cepacia complex</taxon>
    </lineage>
</organism>
<keyword evidence="1 4" id="KW-0808">Transferase</keyword>
<protein>
    <submittedName>
        <fullName evidence="4">GNAT family N-acetyltransferase</fullName>
    </submittedName>
</protein>
<evidence type="ECO:0000313" key="5">
    <source>
        <dbReference type="Proteomes" id="UP000625568"/>
    </source>
</evidence>
<dbReference type="Pfam" id="PF00583">
    <property type="entry name" value="Acetyltransf_1"/>
    <property type="match status" value="1"/>
</dbReference>
<accession>A0A892IHT2</accession>
<evidence type="ECO:0000256" key="1">
    <source>
        <dbReference type="ARBA" id="ARBA00022679"/>
    </source>
</evidence>
<feature type="domain" description="N-acetyltransferase" evidence="3">
    <location>
        <begin position="2"/>
        <end position="184"/>
    </location>
</feature>
<sequence>MSDVVGAEPHHIDELVELICTTGPYRTAVANNSDGLDYRAFLTRFLVAPRLANSYVLLDTARGNRVIGALVCAPLNDFAPTDWSRCSPHSIEGLHEPFKTLRIPDSFYIDALAVVADMQHKGIGKTLFRAAEAMACAAGYQDNLSLAVSASATGAIRFYHSMGMISADCVKMKLPAFPPFLLMRSASHFLSYEQVCS</sequence>
<reference evidence="4 5" key="1">
    <citation type="submission" date="2021-02" db="EMBL/GenBank/DDBJ databases">
        <title>FDA dAtabase for Regulatory Grade micrObial Sequences (FDA-ARGOS): Supporting development and validation of Infectious Disease Dx tests.</title>
        <authorList>
            <person name="Minogue T."/>
            <person name="Wolcott M."/>
            <person name="Wasieloski L."/>
            <person name="Aguilar W."/>
            <person name="Moore D."/>
            <person name="Jaissle J."/>
            <person name="Tallon L."/>
            <person name="Sadzewicz L."/>
            <person name="Zhao X."/>
            <person name="Boylan J."/>
            <person name="Ott S."/>
            <person name="Bowen H."/>
            <person name="Vavikolanu K."/>
            <person name="Mehta A."/>
            <person name="Aluvathingal J."/>
            <person name="Nadendla S."/>
            <person name="Yan Y."/>
            <person name="Sichtig H."/>
        </authorList>
    </citation>
    <scope>NUCLEOTIDE SEQUENCE [LARGE SCALE GENOMIC DNA]</scope>
    <source>
        <strain evidence="4 5">FDAARGOS_1272</strain>
    </source>
</reference>
<keyword evidence="2" id="KW-0012">Acyltransferase</keyword>
<name>A0A892IHT2_9BURK</name>
<dbReference type="InterPro" id="IPR000182">
    <property type="entry name" value="GNAT_dom"/>
</dbReference>
<dbReference type="InterPro" id="IPR016181">
    <property type="entry name" value="Acyl_CoA_acyltransferase"/>
</dbReference>
<proteinExistence type="predicted"/>
<dbReference type="PANTHER" id="PTHR43420">
    <property type="entry name" value="ACETYLTRANSFERASE"/>
    <property type="match status" value="1"/>
</dbReference>
<evidence type="ECO:0000256" key="2">
    <source>
        <dbReference type="ARBA" id="ARBA00023315"/>
    </source>
</evidence>
<dbReference type="InterPro" id="IPR050680">
    <property type="entry name" value="YpeA/RimI_acetyltransf"/>
</dbReference>
<dbReference type="EMBL" id="CP069483">
    <property type="protein sequence ID" value="QRO80359.1"/>
    <property type="molecule type" value="Genomic_DNA"/>
</dbReference>
<dbReference type="GeneID" id="93130309"/>
<gene>
    <name evidence="4" type="ORF">I6K02_18685</name>
</gene>
<dbReference type="CDD" id="cd04301">
    <property type="entry name" value="NAT_SF"/>
    <property type="match status" value="1"/>
</dbReference>
<dbReference type="Gene3D" id="3.40.630.30">
    <property type="match status" value="1"/>
</dbReference>
<dbReference type="Proteomes" id="UP000625568">
    <property type="component" value="Chromosome 2"/>
</dbReference>
<dbReference type="GO" id="GO:0016747">
    <property type="term" value="F:acyltransferase activity, transferring groups other than amino-acyl groups"/>
    <property type="evidence" value="ECO:0007669"/>
    <property type="project" value="InterPro"/>
</dbReference>
<dbReference type="AlphaFoldDB" id="A0A892IHT2"/>